<dbReference type="InterPro" id="IPR013094">
    <property type="entry name" value="AB_hydrolase_3"/>
</dbReference>
<dbReference type="PANTHER" id="PTHR48081">
    <property type="entry name" value="AB HYDROLASE SUPERFAMILY PROTEIN C4A8.06C"/>
    <property type="match status" value="1"/>
</dbReference>
<dbReference type="EMBL" id="LSTQ01000007">
    <property type="protein sequence ID" value="OAH30778.1"/>
    <property type="molecule type" value="Genomic_DNA"/>
</dbReference>
<keyword evidence="5" id="KW-1185">Reference proteome</keyword>
<dbReference type="SUPFAM" id="SSF53474">
    <property type="entry name" value="alpha/beta-Hydrolases"/>
    <property type="match status" value="1"/>
</dbReference>
<proteinExistence type="predicted"/>
<dbReference type="Pfam" id="PF07859">
    <property type="entry name" value="Abhydrolase_3"/>
    <property type="match status" value="1"/>
</dbReference>
<protein>
    <submittedName>
        <fullName evidence="4">Esterase</fullName>
    </submittedName>
</protein>
<evidence type="ECO:0000256" key="1">
    <source>
        <dbReference type="ARBA" id="ARBA00022801"/>
    </source>
</evidence>
<reference evidence="5" key="1">
    <citation type="submission" date="2016-02" db="EMBL/GenBank/DDBJ databases">
        <authorList>
            <person name="Kaur G."/>
            <person name="Nair G.R."/>
            <person name="Mayilraj S."/>
        </authorList>
    </citation>
    <scope>NUCLEOTIDE SEQUENCE [LARGE SCALE GENOMIC DNA]</scope>
    <source>
        <strain evidence="5">GA-15</strain>
    </source>
</reference>
<evidence type="ECO:0000313" key="5">
    <source>
        <dbReference type="Proteomes" id="UP000076947"/>
    </source>
</evidence>
<keyword evidence="1" id="KW-0378">Hydrolase</keyword>
<name>A0A177IPM5_9CORY</name>
<dbReference type="PANTHER" id="PTHR48081:SF8">
    <property type="entry name" value="ALPHA_BETA HYDROLASE FOLD-3 DOMAIN-CONTAINING PROTEIN-RELATED"/>
    <property type="match status" value="1"/>
</dbReference>
<dbReference type="Proteomes" id="UP000076947">
    <property type="component" value="Unassembled WGS sequence"/>
</dbReference>
<organism evidence="4 5">
    <name type="scientific">Corynebacterium stationis</name>
    <dbReference type="NCBI Taxonomy" id="1705"/>
    <lineage>
        <taxon>Bacteria</taxon>
        <taxon>Bacillati</taxon>
        <taxon>Actinomycetota</taxon>
        <taxon>Actinomycetes</taxon>
        <taxon>Mycobacteriales</taxon>
        <taxon>Corynebacteriaceae</taxon>
        <taxon>Corynebacterium</taxon>
    </lineage>
</organism>
<evidence type="ECO:0000256" key="2">
    <source>
        <dbReference type="SAM" id="MobiDB-lite"/>
    </source>
</evidence>
<dbReference type="GO" id="GO:0016787">
    <property type="term" value="F:hydrolase activity"/>
    <property type="evidence" value="ECO:0007669"/>
    <property type="project" value="UniProtKB-KW"/>
</dbReference>
<dbReference type="InterPro" id="IPR050300">
    <property type="entry name" value="GDXG_lipolytic_enzyme"/>
</dbReference>
<sequence>MNYLHPDAQIFLDSTRDAPQLDTQTPGKNRQDQLQASSSWGTKTELASVFDSTVRGVNVRVYIPEAAEKTAEDQPAFIYFHGGGWVLGDVDVSDPAVRDIAAASEMVCISVDYRRAPEHPFPAALDDCLAVVDGVLAGETMLGIEPKRIAIGGDSAGGNIAAVIAQERREQIAHQVLVYPVMDLSSLDTPSHQKYEDGYYLTRRRLEYFYDAYAGGADRSNVRMSPGLNPDLAGLPPATVITAEHDPVVSEVSSYARRMLEAGNTVNAVQFNGQVHPFVQVGGVIRDGKVARRVIGTELKAALR</sequence>
<dbReference type="Gene3D" id="3.40.50.1820">
    <property type="entry name" value="alpha/beta hydrolase"/>
    <property type="match status" value="1"/>
</dbReference>
<gene>
    <name evidence="4" type="ORF">AYJ05_12020</name>
</gene>
<comment type="caution">
    <text evidence="4">The sequence shown here is derived from an EMBL/GenBank/DDBJ whole genome shotgun (WGS) entry which is preliminary data.</text>
</comment>
<accession>A0A177IPM5</accession>
<evidence type="ECO:0000313" key="4">
    <source>
        <dbReference type="EMBL" id="OAH30778.1"/>
    </source>
</evidence>
<dbReference type="AlphaFoldDB" id="A0A177IPM5"/>
<dbReference type="RefSeq" id="WP_066838247.1">
    <property type="nucleotide sequence ID" value="NZ_LSTQ01000007.1"/>
</dbReference>
<dbReference type="OrthoDB" id="3181909at2"/>
<feature type="domain" description="Alpha/beta hydrolase fold-3" evidence="3">
    <location>
        <begin position="78"/>
        <end position="279"/>
    </location>
</feature>
<feature type="region of interest" description="Disordered" evidence="2">
    <location>
        <begin position="14"/>
        <end position="39"/>
    </location>
</feature>
<dbReference type="InterPro" id="IPR029058">
    <property type="entry name" value="AB_hydrolase_fold"/>
</dbReference>
<feature type="compositionally biased region" description="Polar residues" evidence="2">
    <location>
        <begin position="21"/>
        <end position="39"/>
    </location>
</feature>
<evidence type="ECO:0000259" key="3">
    <source>
        <dbReference type="Pfam" id="PF07859"/>
    </source>
</evidence>